<feature type="region of interest" description="Disordered" evidence="1">
    <location>
        <begin position="39"/>
        <end position="175"/>
    </location>
</feature>
<evidence type="ECO:0000313" key="3">
    <source>
        <dbReference type="Proteomes" id="UP000827092"/>
    </source>
</evidence>
<organism evidence="2 3">
    <name type="scientific">Oedothorax gibbosus</name>
    <dbReference type="NCBI Taxonomy" id="931172"/>
    <lineage>
        <taxon>Eukaryota</taxon>
        <taxon>Metazoa</taxon>
        <taxon>Ecdysozoa</taxon>
        <taxon>Arthropoda</taxon>
        <taxon>Chelicerata</taxon>
        <taxon>Arachnida</taxon>
        <taxon>Araneae</taxon>
        <taxon>Araneomorphae</taxon>
        <taxon>Entelegynae</taxon>
        <taxon>Araneoidea</taxon>
        <taxon>Linyphiidae</taxon>
        <taxon>Erigoninae</taxon>
        <taxon>Oedothorax</taxon>
    </lineage>
</organism>
<sequence length="175" mass="20437">MGKRGLKYFRHSSTMQSTIHRLEGSAGNEVGGLILQKKKDDNGLFKVPAPKKSLLGLDTLAEKRRREKEAEQRQEKEDEGRSHKKKYRTSKDETPTHTGGVSKEYLDRADQRHKRDKERGIYTSSKHRRDRQDKESRRDSERSHRSKGSSSRRRNESYRDEPPSPRIHARDSPSR</sequence>
<comment type="caution">
    <text evidence="2">The sequence shown here is derived from an EMBL/GenBank/DDBJ whole genome shotgun (WGS) entry which is preliminary data.</text>
</comment>
<feature type="compositionally biased region" description="Basic and acidic residues" evidence="1">
    <location>
        <begin position="130"/>
        <end position="143"/>
    </location>
</feature>
<evidence type="ECO:0000313" key="2">
    <source>
        <dbReference type="EMBL" id="KAG8187637.1"/>
    </source>
</evidence>
<keyword evidence="3" id="KW-1185">Reference proteome</keyword>
<reference evidence="2 3" key="1">
    <citation type="journal article" date="2022" name="Nat. Ecol. Evol.">
        <title>A masculinizing supergene underlies an exaggerated male reproductive morph in a spider.</title>
        <authorList>
            <person name="Hendrickx F."/>
            <person name="De Corte Z."/>
            <person name="Sonet G."/>
            <person name="Van Belleghem S.M."/>
            <person name="Kostlbacher S."/>
            <person name="Vangestel C."/>
        </authorList>
    </citation>
    <scope>NUCLEOTIDE SEQUENCE [LARGE SCALE GENOMIC DNA]</scope>
    <source>
        <strain evidence="2">W744_W776</strain>
    </source>
</reference>
<accession>A0AAV6UV10</accession>
<feature type="compositionally biased region" description="Basic and acidic residues" evidence="1">
    <location>
        <begin position="60"/>
        <end position="81"/>
    </location>
</feature>
<name>A0AAV6UV10_9ARAC</name>
<protein>
    <submittedName>
        <fullName evidence="2">Uncharacterized protein</fullName>
    </submittedName>
</protein>
<dbReference type="EMBL" id="JAFNEN010000265">
    <property type="protein sequence ID" value="KAG8187637.1"/>
    <property type="molecule type" value="Genomic_DNA"/>
</dbReference>
<feature type="compositionally biased region" description="Basic and acidic residues" evidence="1">
    <location>
        <begin position="153"/>
        <end position="175"/>
    </location>
</feature>
<evidence type="ECO:0000256" key="1">
    <source>
        <dbReference type="SAM" id="MobiDB-lite"/>
    </source>
</evidence>
<gene>
    <name evidence="2" type="ORF">JTE90_027046</name>
</gene>
<dbReference type="Proteomes" id="UP000827092">
    <property type="component" value="Unassembled WGS sequence"/>
</dbReference>
<proteinExistence type="predicted"/>
<dbReference type="AlphaFoldDB" id="A0AAV6UV10"/>